<feature type="compositionally biased region" description="Basic and acidic residues" evidence="4">
    <location>
        <begin position="30"/>
        <end position="43"/>
    </location>
</feature>
<dbReference type="GO" id="GO:0006412">
    <property type="term" value="P:translation"/>
    <property type="evidence" value="ECO:0007669"/>
    <property type="project" value="InterPro"/>
</dbReference>
<dbReference type="Gramene" id="KJB28973">
    <property type="protein sequence ID" value="KJB28973"/>
    <property type="gene ID" value="B456_005G077900"/>
</dbReference>
<dbReference type="eggNOG" id="KOG1750">
    <property type="taxonomic scope" value="Eukaryota"/>
</dbReference>
<sequence>MESIQLEHENVTEFVLVTLRDRVEKGRRFLNEEKDPMTSKELNEEPYESGSKGDLSVNFSTITPKHQTLSYVKLPEFEITAYILGIGHNLQEHSVVLVRGGKVKNLPDVRYHIVRGTLDAVGVKERQQGRSSYFYLIDLVEYETCLVDCLLKCFVIIHILLYGYGECYGYRNNLSSKR</sequence>
<dbReference type="GO" id="GO:0003735">
    <property type="term" value="F:structural constituent of ribosome"/>
    <property type="evidence" value="ECO:0007669"/>
    <property type="project" value="InterPro"/>
</dbReference>
<dbReference type="Proteomes" id="UP000032304">
    <property type="component" value="Chromosome 5"/>
</dbReference>
<dbReference type="Gene3D" id="2.40.50.140">
    <property type="entry name" value="Nucleic acid-binding proteins"/>
    <property type="match status" value="1"/>
</dbReference>
<dbReference type="PANTHER" id="PTHR11652">
    <property type="entry name" value="30S RIBOSOMAL PROTEIN S12 FAMILY MEMBER"/>
    <property type="match status" value="1"/>
</dbReference>
<organism evidence="5 6">
    <name type="scientific">Gossypium raimondii</name>
    <name type="common">Peruvian cotton</name>
    <name type="synonym">Gossypium klotzschianum subsp. raimondii</name>
    <dbReference type="NCBI Taxonomy" id="29730"/>
    <lineage>
        <taxon>Eukaryota</taxon>
        <taxon>Viridiplantae</taxon>
        <taxon>Streptophyta</taxon>
        <taxon>Embryophyta</taxon>
        <taxon>Tracheophyta</taxon>
        <taxon>Spermatophyta</taxon>
        <taxon>Magnoliopsida</taxon>
        <taxon>eudicotyledons</taxon>
        <taxon>Gunneridae</taxon>
        <taxon>Pentapetalae</taxon>
        <taxon>rosids</taxon>
        <taxon>malvids</taxon>
        <taxon>Malvales</taxon>
        <taxon>Malvaceae</taxon>
        <taxon>Malvoideae</taxon>
        <taxon>Gossypium</taxon>
    </lineage>
</organism>
<proteinExistence type="inferred from homology"/>
<name>A0A0D2PPH6_GOSRA</name>
<accession>A0A0D2PPH6</accession>
<dbReference type="InterPro" id="IPR005679">
    <property type="entry name" value="Ribosomal_uS12_bac"/>
</dbReference>
<keyword evidence="2" id="KW-0689">Ribosomal protein</keyword>
<keyword evidence="3" id="KW-0687">Ribonucleoprotein</keyword>
<evidence type="ECO:0000256" key="1">
    <source>
        <dbReference type="ARBA" id="ARBA00005657"/>
    </source>
</evidence>
<dbReference type="InterPro" id="IPR006032">
    <property type="entry name" value="Ribosomal_uS12"/>
</dbReference>
<protein>
    <submittedName>
        <fullName evidence="5">Uncharacterized protein</fullName>
    </submittedName>
</protein>
<evidence type="ECO:0000313" key="6">
    <source>
        <dbReference type="Proteomes" id="UP000032304"/>
    </source>
</evidence>
<dbReference type="InterPro" id="IPR012340">
    <property type="entry name" value="NA-bd_OB-fold"/>
</dbReference>
<dbReference type="AlphaFoldDB" id="A0A0D2PPH6"/>
<evidence type="ECO:0000256" key="4">
    <source>
        <dbReference type="SAM" id="MobiDB-lite"/>
    </source>
</evidence>
<dbReference type="GO" id="GO:0015935">
    <property type="term" value="C:small ribosomal subunit"/>
    <property type="evidence" value="ECO:0007669"/>
    <property type="project" value="InterPro"/>
</dbReference>
<comment type="similarity">
    <text evidence="1">Belongs to the universal ribosomal protein uS12 family.</text>
</comment>
<dbReference type="SUPFAM" id="SSF50249">
    <property type="entry name" value="Nucleic acid-binding proteins"/>
    <property type="match status" value="1"/>
</dbReference>
<feature type="region of interest" description="Disordered" evidence="4">
    <location>
        <begin position="30"/>
        <end position="52"/>
    </location>
</feature>
<keyword evidence="6" id="KW-1185">Reference proteome</keyword>
<evidence type="ECO:0000256" key="2">
    <source>
        <dbReference type="ARBA" id="ARBA00022980"/>
    </source>
</evidence>
<evidence type="ECO:0000313" key="5">
    <source>
        <dbReference type="EMBL" id="KJB28973.1"/>
    </source>
</evidence>
<gene>
    <name evidence="5" type="ORF">B456_005G077900</name>
</gene>
<dbReference type="STRING" id="29730.A0A0D2PPH6"/>
<dbReference type="PRINTS" id="PR01034">
    <property type="entry name" value="RIBOSOMALS12"/>
</dbReference>
<dbReference type="Pfam" id="PF00164">
    <property type="entry name" value="Ribosom_S12_S23"/>
    <property type="match status" value="1"/>
</dbReference>
<evidence type="ECO:0000256" key="3">
    <source>
        <dbReference type="ARBA" id="ARBA00023274"/>
    </source>
</evidence>
<dbReference type="EMBL" id="CM001744">
    <property type="protein sequence ID" value="KJB28973.1"/>
    <property type="molecule type" value="Genomic_DNA"/>
</dbReference>
<reference evidence="5 6" key="1">
    <citation type="journal article" date="2012" name="Nature">
        <title>Repeated polyploidization of Gossypium genomes and the evolution of spinnable cotton fibres.</title>
        <authorList>
            <person name="Paterson A.H."/>
            <person name="Wendel J.F."/>
            <person name="Gundlach H."/>
            <person name="Guo H."/>
            <person name="Jenkins J."/>
            <person name="Jin D."/>
            <person name="Llewellyn D."/>
            <person name="Showmaker K.C."/>
            <person name="Shu S."/>
            <person name="Udall J."/>
            <person name="Yoo M.J."/>
            <person name="Byers R."/>
            <person name="Chen W."/>
            <person name="Doron-Faigenboim A."/>
            <person name="Duke M.V."/>
            <person name="Gong L."/>
            <person name="Grimwood J."/>
            <person name="Grover C."/>
            <person name="Grupp K."/>
            <person name="Hu G."/>
            <person name="Lee T.H."/>
            <person name="Li J."/>
            <person name="Lin L."/>
            <person name="Liu T."/>
            <person name="Marler B.S."/>
            <person name="Page J.T."/>
            <person name="Roberts A.W."/>
            <person name="Romanel E."/>
            <person name="Sanders W.S."/>
            <person name="Szadkowski E."/>
            <person name="Tan X."/>
            <person name="Tang H."/>
            <person name="Xu C."/>
            <person name="Wang J."/>
            <person name="Wang Z."/>
            <person name="Zhang D."/>
            <person name="Zhang L."/>
            <person name="Ashrafi H."/>
            <person name="Bedon F."/>
            <person name="Bowers J.E."/>
            <person name="Brubaker C.L."/>
            <person name="Chee P.W."/>
            <person name="Das S."/>
            <person name="Gingle A.R."/>
            <person name="Haigler C.H."/>
            <person name="Harker D."/>
            <person name="Hoffmann L.V."/>
            <person name="Hovav R."/>
            <person name="Jones D.C."/>
            <person name="Lemke C."/>
            <person name="Mansoor S."/>
            <person name="ur Rahman M."/>
            <person name="Rainville L.N."/>
            <person name="Rambani A."/>
            <person name="Reddy U.K."/>
            <person name="Rong J.K."/>
            <person name="Saranga Y."/>
            <person name="Scheffler B.E."/>
            <person name="Scheffler J.A."/>
            <person name="Stelly D.M."/>
            <person name="Triplett B.A."/>
            <person name="Van Deynze A."/>
            <person name="Vaslin M.F."/>
            <person name="Waghmare V.N."/>
            <person name="Walford S.A."/>
            <person name="Wright R.J."/>
            <person name="Zaki E.A."/>
            <person name="Zhang T."/>
            <person name="Dennis E.S."/>
            <person name="Mayer K.F."/>
            <person name="Peterson D.G."/>
            <person name="Rokhsar D.S."/>
            <person name="Wang X."/>
            <person name="Schmutz J."/>
        </authorList>
    </citation>
    <scope>NUCLEOTIDE SEQUENCE [LARGE SCALE GENOMIC DNA]</scope>
</reference>